<keyword evidence="3" id="KW-1185">Reference proteome</keyword>
<dbReference type="InterPro" id="IPR057182">
    <property type="entry name" value="DUF7860"/>
</dbReference>
<dbReference type="AlphaFoldDB" id="A0A1I6FV67"/>
<evidence type="ECO:0000256" key="1">
    <source>
        <dbReference type="SAM" id="Phobius"/>
    </source>
</evidence>
<dbReference type="EMBL" id="FOYS01000001">
    <property type="protein sequence ID" value="SFR33855.1"/>
    <property type="molecule type" value="Genomic_DNA"/>
</dbReference>
<organism evidence="2 3">
    <name type="scientific">Halogeometricum limi</name>
    <dbReference type="NCBI Taxonomy" id="555875"/>
    <lineage>
        <taxon>Archaea</taxon>
        <taxon>Methanobacteriati</taxon>
        <taxon>Methanobacteriota</taxon>
        <taxon>Stenosarchaea group</taxon>
        <taxon>Halobacteria</taxon>
        <taxon>Halobacteriales</taxon>
        <taxon>Haloferacaceae</taxon>
        <taxon>Halogeometricum</taxon>
    </lineage>
</organism>
<proteinExistence type="predicted"/>
<keyword evidence="1" id="KW-0472">Membrane</keyword>
<sequence>MAHGRFDYEKLTKVGVGSGLALFAVGAFGTLVAPSIVGPLPAWEQTLFFDAELLGVALTLLSPFVFGIFLPLTE</sequence>
<keyword evidence="1" id="KW-0812">Transmembrane</keyword>
<keyword evidence="1" id="KW-1133">Transmembrane helix</keyword>
<dbReference type="Proteomes" id="UP000243250">
    <property type="component" value="Unassembled WGS sequence"/>
</dbReference>
<evidence type="ECO:0000313" key="3">
    <source>
        <dbReference type="Proteomes" id="UP000243250"/>
    </source>
</evidence>
<evidence type="ECO:0000313" key="2">
    <source>
        <dbReference type="EMBL" id="SFR33855.1"/>
    </source>
</evidence>
<name>A0A1I6FV67_9EURY</name>
<dbReference type="RefSeq" id="WP_089876222.1">
    <property type="nucleotide sequence ID" value="NZ_FOYS01000001.1"/>
</dbReference>
<gene>
    <name evidence="2" type="ORF">SAMN04488124_0368</name>
</gene>
<dbReference type="STRING" id="555875.SAMN04488124_0368"/>
<feature type="transmembrane region" description="Helical" evidence="1">
    <location>
        <begin position="12"/>
        <end position="33"/>
    </location>
</feature>
<reference evidence="3" key="1">
    <citation type="submission" date="2016-10" db="EMBL/GenBank/DDBJ databases">
        <authorList>
            <person name="Varghese N."/>
            <person name="Submissions S."/>
        </authorList>
    </citation>
    <scope>NUCLEOTIDE SEQUENCE [LARGE SCALE GENOMIC DNA]</scope>
    <source>
        <strain evidence="3">CGMCC 1.8711</strain>
    </source>
</reference>
<accession>A0A1I6FV67</accession>
<dbReference type="OrthoDB" id="201415at2157"/>
<protein>
    <submittedName>
        <fullName evidence="2">Uncharacterized protein</fullName>
    </submittedName>
</protein>
<dbReference type="Pfam" id="PF25259">
    <property type="entry name" value="DUF7860"/>
    <property type="match status" value="1"/>
</dbReference>
<feature type="transmembrane region" description="Helical" evidence="1">
    <location>
        <begin position="53"/>
        <end position="72"/>
    </location>
</feature>